<sequence length="290" mass="33716">MNPFGVACKLCGVDFPGYQTTFPRDLWMAKWREVSDIHDIAIHASCSKLLQQVLRNVDVDVDVESLLKVAETSSKIKADFNILRDDYNKYVDIRRAISSDPFRASAVTSMIWRSEKKQIRKHLKIGRAKSNLLADSTSAATAPADYLVNTLPWELRYQVLDCLGLKEFKNLIAAVGWKLPDSYFRQRIRKDIFFEINHPKTPSKHSWKELCFNSEAMLERVERHMECQKLLRNGKARRKMRKSWPKWKEYVLGLKLRSGKPSGSLWNRVRLIRLVQDLLDEYKEAKGEEG</sequence>
<name>A0A2B7XZY8_POLH7</name>
<evidence type="ECO:0000313" key="2">
    <source>
        <dbReference type="Proteomes" id="UP000224634"/>
    </source>
</evidence>
<reference evidence="1 2" key="1">
    <citation type="submission" date="2017-10" db="EMBL/GenBank/DDBJ databases">
        <title>Comparative genomics in systemic dimorphic fungi from Ajellomycetaceae.</title>
        <authorList>
            <person name="Munoz J.F."/>
            <person name="Mcewen J.G."/>
            <person name="Clay O.K."/>
            <person name="Cuomo C.A."/>
        </authorList>
    </citation>
    <scope>NUCLEOTIDE SEQUENCE [LARGE SCALE GENOMIC DNA]</scope>
    <source>
        <strain evidence="1 2">UAMH7299</strain>
    </source>
</reference>
<dbReference type="EMBL" id="PDNA01000094">
    <property type="protein sequence ID" value="PGH14343.1"/>
    <property type="molecule type" value="Genomic_DNA"/>
</dbReference>
<organism evidence="1 2">
    <name type="scientific">Polytolypa hystricis (strain UAMH7299)</name>
    <dbReference type="NCBI Taxonomy" id="1447883"/>
    <lineage>
        <taxon>Eukaryota</taxon>
        <taxon>Fungi</taxon>
        <taxon>Dikarya</taxon>
        <taxon>Ascomycota</taxon>
        <taxon>Pezizomycotina</taxon>
        <taxon>Eurotiomycetes</taxon>
        <taxon>Eurotiomycetidae</taxon>
        <taxon>Onygenales</taxon>
        <taxon>Onygenales incertae sedis</taxon>
        <taxon>Polytolypa</taxon>
    </lineage>
</organism>
<dbReference type="AlphaFoldDB" id="A0A2B7XZY8"/>
<evidence type="ECO:0000313" key="1">
    <source>
        <dbReference type="EMBL" id="PGH14343.1"/>
    </source>
</evidence>
<keyword evidence="2" id="KW-1185">Reference proteome</keyword>
<dbReference type="OrthoDB" id="4524525at2759"/>
<dbReference type="Proteomes" id="UP000224634">
    <property type="component" value="Unassembled WGS sequence"/>
</dbReference>
<gene>
    <name evidence="1" type="ORF">AJ80_05933</name>
</gene>
<protein>
    <submittedName>
        <fullName evidence="1">Uncharacterized protein</fullName>
    </submittedName>
</protein>
<comment type="caution">
    <text evidence="1">The sequence shown here is derived from an EMBL/GenBank/DDBJ whole genome shotgun (WGS) entry which is preliminary data.</text>
</comment>
<proteinExistence type="predicted"/>
<accession>A0A2B7XZY8</accession>